<evidence type="ECO:0000259" key="1">
    <source>
        <dbReference type="Pfam" id="PF00293"/>
    </source>
</evidence>
<dbReference type="InParanoid" id="W4K2H0"/>
<proteinExistence type="predicted"/>
<evidence type="ECO:0000313" key="3">
    <source>
        <dbReference type="Proteomes" id="UP000030671"/>
    </source>
</evidence>
<dbReference type="KEGG" id="hir:HETIRDRAFT_247601"/>
<dbReference type="RefSeq" id="XP_009548543.1">
    <property type="nucleotide sequence ID" value="XM_009550248.1"/>
</dbReference>
<name>W4K2H0_HETIT</name>
<dbReference type="EMBL" id="KI925460">
    <property type="protein sequence ID" value="ETW80018.1"/>
    <property type="molecule type" value="Genomic_DNA"/>
</dbReference>
<dbReference type="InterPro" id="IPR000086">
    <property type="entry name" value="NUDIX_hydrolase_dom"/>
</dbReference>
<keyword evidence="3" id="KW-1185">Reference proteome</keyword>
<feature type="domain" description="Nudix hydrolase" evidence="1">
    <location>
        <begin position="3"/>
        <end position="55"/>
    </location>
</feature>
<reference evidence="2 3" key="1">
    <citation type="journal article" date="2012" name="New Phytol.">
        <title>Insight into trade-off between wood decay and parasitism from the genome of a fungal forest pathogen.</title>
        <authorList>
            <person name="Olson A."/>
            <person name="Aerts A."/>
            <person name="Asiegbu F."/>
            <person name="Belbahri L."/>
            <person name="Bouzid O."/>
            <person name="Broberg A."/>
            <person name="Canback B."/>
            <person name="Coutinho P.M."/>
            <person name="Cullen D."/>
            <person name="Dalman K."/>
            <person name="Deflorio G."/>
            <person name="van Diepen L.T."/>
            <person name="Dunand C."/>
            <person name="Duplessis S."/>
            <person name="Durling M."/>
            <person name="Gonthier P."/>
            <person name="Grimwood J."/>
            <person name="Fossdal C.G."/>
            <person name="Hansson D."/>
            <person name="Henrissat B."/>
            <person name="Hietala A."/>
            <person name="Himmelstrand K."/>
            <person name="Hoffmeister D."/>
            <person name="Hogberg N."/>
            <person name="James T.Y."/>
            <person name="Karlsson M."/>
            <person name="Kohler A."/>
            <person name="Kues U."/>
            <person name="Lee Y.H."/>
            <person name="Lin Y.C."/>
            <person name="Lind M."/>
            <person name="Lindquist E."/>
            <person name="Lombard V."/>
            <person name="Lucas S."/>
            <person name="Lunden K."/>
            <person name="Morin E."/>
            <person name="Murat C."/>
            <person name="Park J."/>
            <person name="Raffaello T."/>
            <person name="Rouze P."/>
            <person name="Salamov A."/>
            <person name="Schmutz J."/>
            <person name="Solheim H."/>
            <person name="Stahlberg J."/>
            <person name="Velez H."/>
            <person name="de Vries R.P."/>
            <person name="Wiebenga A."/>
            <person name="Woodward S."/>
            <person name="Yakovlev I."/>
            <person name="Garbelotto M."/>
            <person name="Martin F."/>
            <person name="Grigoriev I.V."/>
            <person name="Stenlid J."/>
        </authorList>
    </citation>
    <scope>NUCLEOTIDE SEQUENCE [LARGE SCALE GENOMIC DNA]</scope>
    <source>
        <strain evidence="2 3">TC 32-1</strain>
    </source>
</reference>
<dbReference type="InterPro" id="IPR015797">
    <property type="entry name" value="NUDIX_hydrolase-like_dom_sf"/>
</dbReference>
<dbReference type="HOGENOM" id="CLU_174462_0_0_1"/>
<dbReference type="AlphaFoldDB" id="W4K2H0"/>
<sequence>EFQLAASMVIIQPTTSKVVVVHDTQTRQWFLPRGRKDRGESIEQCALREAYEEVREENTGMPDEQAYVGTLLDVHEAVRLMSQDEALITTVAYNLWVETRRRQDREQHATQ</sequence>
<feature type="non-terminal residue" evidence="2">
    <location>
        <position position="111"/>
    </location>
</feature>
<evidence type="ECO:0000313" key="2">
    <source>
        <dbReference type="EMBL" id="ETW80018.1"/>
    </source>
</evidence>
<dbReference type="OrthoDB" id="276276at2759"/>
<feature type="non-terminal residue" evidence="2">
    <location>
        <position position="1"/>
    </location>
</feature>
<dbReference type="Proteomes" id="UP000030671">
    <property type="component" value="Unassembled WGS sequence"/>
</dbReference>
<organism evidence="2 3">
    <name type="scientific">Heterobasidion irregulare (strain TC 32-1)</name>
    <dbReference type="NCBI Taxonomy" id="747525"/>
    <lineage>
        <taxon>Eukaryota</taxon>
        <taxon>Fungi</taxon>
        <taxon>Dikarya</taxon>
        <taxon>Basidiomycota</taxon>
        <taxon>Agaricomycotina</taxon>
        <taxon>Agaricomycetes</taxon>
        <taxon>Russulales</taxon>
        <taxon>Bondarzewiaceae</taxon>
        <taxon>Heterobasidion</taxon>
        <taxon>Heterobasidion annosum species complex</taxon>
    </lineage>
</organism>
<dbReference type="GeneID" id="20669181"/>
<dbReference type="eggNOG" id="ENOG502RBU0">
    <property type="taxonomic scope" value="Eukaryota"/>
</dbReference>
<protein>
    <recommendedName>
        <fullName evidence="1">Nudix hydrolase domain-containing protein</fullName>
    </recommendedName>
</protein>
<gene>
    <name evidence="2" type="ORF">HETIRDRAFT_247601</name>
</gene>
<dbReference type="SUPFAM" id="SSF55811">
    <property type="entry name" value="Nudix"/>
    <property type="match status" value="1"/>
</dbReference>
<accession>W4K2H0</accession>
<dbReference type="Gene3D" id="3.90.79.10">
    <property type="entry name" value="Nucleoside Triphosphate Pyrophosphohydrolase"/>
    <property type="match status" value="1"/>
</dbReference>
<dbReference type="Pfam" id="PF00293">
    <property type="entry name" value="NUDIX"/>
    <property type="match status" value="1"/>
</dbReference>